<sequence length="323" mass="35145">MTLTRKTTPSPSYTSLPQNPGKESVELSHLDSTTSSPPAYDQVVPSTTFNPTTHIQIETQGKSWLSLPLPPRPVPIPVFTLNHPDESTFTNNPSFTCYRPERSSGSCYLSTNPAASVDQQVPVTSTTTYRFGPNRPPLIRMFPSGTAIPQPALQNLLYSQDNEASTTVPTAWDAFTIDSLGIFTRSIEFTSPRLKAKFQWRYASRGERKASGADSLLVLERVCGGEEVRTVVANFIRNDKHRTSGSSASSAGNGGRLMVDLRELLSLASKDGEDGARGNEKGAVDEANHLALVMVVTTCLVMLKREVDRRRAQQIAIMAGAGT</sequence>
<keyword evidence="3" id="KW-1185">Reference proteome</keyword>
<feature type="region of interest" description="Disordered" evidence="1">
    <location>
        <begin position="1"/>
        <end position="47"/>
    </location>
</feature>
<comment type="caution">
    <text evidence="2">The sequence shown here is derived from an EMBL/GenBank/DDBJ whole genome shotgun (WGS) entry which is preliminary data.</text>
</comment>
<organism evidence="2 3">
    <name type="scientific">Podospora australis</name>
    <dbReference type="NCBI Taxonomy" id="1536484"/>
    <lineage>
        <taxon>Eukaryota</taxon>
        <taxon>Fungi</taxon>
        <taxon>Dikarya</taxon>
        <taxon>Ascomycota</taxon>
        <taxon>Pezizomycotina</taxon>
        <taxon>Sordariomycetes</taxon>
        <taxon>Sordariomycetidae</taxon>
        <taxon>Sordariales</taxon>
        <taxon>Podosporaceae</taxon>
        <taxon>Podospora</taxon>
    </lineage>
</organism>
<protein>
    <submittedName>
        <fullName evidence="2">Uncharacterized protein</fullName>
    </submittedName>
</protein>
<feature type="compositionally biased region" description="Polar residues" evidence="1">
    <location>
        <begin position="1"/>
        <end position="18"/>
    </location>
</feature>
<evidence type="ECO:0000313" key="3">
    <source>
        <dbReference type="Proteomes" id="UP001302126"/>
    </source>
</evidence>
<dbReference type="AlphaFoldDB" id="A0AAN6WSG3"/>
<accession>A0AAN6WSG3</accession>
<evidence type="ECO:0000256" key="1">
    <source>
        <dbReference type="SAM" id="MobiDB-lite"/>
    </source>
</evidence>
<dbReference type="EMBL" id="MU864420">
    <property type="protein sequence ID" value="KAK4186575.1"/>
    <property type="molecule type" value="Genomic_DNA"/>
</dbReference>
<gene>
    <name evidence="2" type="ORF">QBC35DRAFT_266102</name>
</gene>
<dbReference type="Proteomes" id="UP001302126">
    <property type="component" value="Unassembled WGS sequence"/>
</dbReference>
<proteinExistence type="predicted"/>
<reference evidence="2" key="2">
    <citation type="submission" date="2023-05" db="EMBL/GenBank/DDBJ databases">
        <authorList>
            <consortium name="Lawrence Berkeley National Laboratory"/>
            <person name="Steindorff A."/>
            <person name="Hensen N."/>
            <person name="Bonometti L."/>
            <person name="Westerberg I."/>
            <person name="Brannstrom I.O."/>
            <person name="Guillou S."/>
            <person name="Cros-Aarteil S."/>
            <person name="Calhoun S."/>
            <person name="Haridas S."/>
            <person name="Kuo A."/>
            <person name="Mondo S."/>
            <person name="Pangilinan J."/>
            <person name="Riley R."/>
            <person name="Labutti K."/>
            <person name="Andreopoulos B."/>
            <person name="Lipzen A."/>
            <person name="Chen C."/>
            <person name="Yanf M."/>
            <person name="Daum C."/>
            <person name="Ng V."/>
            <person name="Clum A."/>
            <person name="Ohm R."/>
            <person name="Martin F."/>
            <person name="Silar P."/>
            <person name="Natvig D."/>
            <person name="Lalanne C."/>
            <person name="Gautier V."/>
            <person name="Ament-Velasquez S.L."/>
            <person name="Kruys A."/>
            <person name="Hutchinson M.I."/>
            <person name="Powell A.J."/>
            <person name="Barry K."/>
            <person name="Miller A.N."/>
            <person name="Grigoriev I.V."/>
            <person name="Debuchy R."/>
            <person name="Gladieux P."/>
            <person name="Thoren M.H."/>
            <person name="Johannesson H."/>
        </authorList>
    </citation>
    <scope>NUCLEOTIDE SEQUENCE</scope>
    <source>
        <strain evidence="2">PSN309</strain>
    </source>
</reference>
<evidence type="ECO:0000313" key="2">
    <source>
        <dbReference type="EMBL" id="KAK4186575.1"/>
    </source>
</evidence>
<reference evidence="2" key="1">
    <citation type="journal article" date="2023" name="Mol. Phylogenet. Evol.">
        <title>Genome-scale phylogeny and comparative genomics of the fungal order Sordariales.</title>
        <authorList>
            <person name="Hensen N."/>
            <person name="Bonometti L."/>
            <person name="Westerberg I."/>
            <person name="Brannstrom I.O."/>
            <person name="Guillou S."/>
            <person name="Cros-Aarteil S."/>
            <person name="Calhoun S."/>
            <person name="Haridas S."/>
            <person name="Kuo A."/>
            <person name="Mondo S."/>
            <person name="Pangilinan J."/>
            <person name="Riley R."/>
            <person name="LaButti K."/>
            <person name="Andreopoulos B."/>
            <person name="Lipzen A."/>
            <person name="Chen C."/>
            <person name="Yan M."/>
            <person name="Daum C."/>
            <person name="Ng V."/>
            <person name="Clum A."/>
            <person name="Steindorff A."/>
            <person name="Ohm R.A."/>
            <person name="Martin F."/>
            <person name="Silar P."/>
            <person name="Natvig D.O."/>
            <person name="Lalanne C."/>
            <person name="Gautier V."/>
            <person name="Ament-Velasquez S.L."/>
            <person name="Kruys A."/>
            <person name="Hutchinson M.I."/>
            <person name="Powell A.J."/>
            <person name="Barry K."/>
            <person name="Miller A.N."/>
            <person name="Grigoriev I.V."/>
            <person name="Debuchy R."/>
            <person name="Gladieux P."/>
            <person name="Hiltunen Thoren M."/>
            <person name="Johannesson H."/>
        </authorList>
    </citation>
    <scope>NUCLEOTIDE SEQUENCE</scope>
    <source>
        <strain evidence="2">PSN309</strain>
    </source>
</reference>
<name>A0AAN6WSG3_9PEZI</name>